<proteinExistence type="predicted"/>
<dbReference type="RefSeq" id="WP_147304692.1">
    <property type="nucleotide sequence ID" value="NZ_QTUC01000001.1"/>
</dbReference>
<dbReference type="Proteomes" id="UP000256485">
    <property type="component" value="Unassembled WGS sequence"/>
</dbReference>
<feature type="transmembrane region" description="Helical" evidence="1">
    <location>
        <begin position="52"/>
        <end position="71"/>
    </location>
</feature>
<accession>A0A3D9V6L6</accession>
<keyword evidence="1" id="KW-0812">Transmembrane</keyword>
<sequence length="113" mass="13269">MVTYVLVSVVALPFLAWALVSPRAMWWTLRAWQYKNPEAHEPSETAYRFERFGAAFALVFLVGCGMIVAATEGDRERTRQWREYEACLEERDGRESLFTPEEWCEIWHPPPEE</sequence>
<evidence type="ECO:0000256" key="1">
    <source>
        <dbReference type="SAM" id="Phobius"/>
    </source>
</evidence>
<keyword evidence="4" id="KW-1185">Reference proteome</keyword>
<dbReference type="OrthoDB" id="4382237at2"/>
<organism evidence="3 4">
    <name type="scientific">Thermasporomyces composti</name>
    <dbReference type="NCBI Taxonomy" id="696763"/>
    <lineage>
        <taxon>Bacteria</taxon>
        <taxon>Bacillati</taxon>
        <taxon>Actinomycetota</taxon>
        <taxon>Actinomycetes</taxon>
        <taxon>Propionibacteriales</taxon>
        <taxon>Nocardioidaceae</taxon>
        <taxon>Thermasporomyces</taxon>
    </lineage>
</organism>
<name>A0A3D9V6L6_THECX</name>
<evidence type="ECO:0000259" key="2">
    <source>
        <dbReference type="Pfam" id="PF19701"/>
    </source>
</evidence>
<dbReference type="InterPro" id="IPR045679">
    <property type="entry name" value="DUF6199"/>
</dbReference>
<gene>
    <name evidence="3" type="ORF">DFJ64_2595</name>
</gene>
<dbReference type="Pfam" id="PF19701">
    <property type="entry name" value="DUF6199"/>
    <property type="match status" value="1"/>
</dbReference>
<protein>
    <recommendedName>
        <fullName evidence="2">DUF6199 domain-containing protein</fullName>
    </recommendedName>
</protein>
<reference evidence="3 4" key="1">
    <citation type="submission" date="2018-08" db="EMBL/GenBank/DDBJ databases">
        <title>Sequencing the genomes of 1000 actinobacteria strains.</title>
        <authorList>
            <person name="Klenk H.-P."/>
        </authorList>
    </citation>
    <scope>NUCLEOTIDE SEQUENCE [LARGE SCALE GENOMIC DNA]</scope>
    <source>
        <strain evidence="3 4">DSM 22891</strain>
    </source>
</reference>
<comment type="caution">
    <text evidence="3">The sequence shown here is derived from an EMBL/GenBank/DDBJ whole genome shotgun (WGS) entry which is preliminary data.</text>
</comment>
<keyword evidence="1" id="KW-0472">Membrane</keyword>
<evidence type="ECO:0000313" key="3">
    <source>
        <dbReference type="EMBL" id="REF37157.1"/>
    </source>
</evidence>
<keyword evidence="1" id="KW-1133">Transmembrane helix</keyword>
<evidence type="ECO:0000313" key="4">
    <source>
        <dbReference type="Proteomes" id="UP000256485"/>
    </source>
</evidence>
<dbReference type="AlphaFoldDB" id="A0A3D9V6L6"/>
<feature type="domain" description="DUF6199" evidence="2">
    <location>
        <begin position="8"/>
        <end position="69"/>
    </location>
</feature>
<dbReference type="EMBL" id="QTUC01000001">
    <property type="protein sequence ID" value="REF37157.1"/>
    <property type="molecule type" value="Genomic_DNA"/>
</dbReference>